<dbReference type="SUPFAM" id="SSF57414">
    <property type="entry name" value="Hairpin loop containing domain-like"/>
    <property type="match status" value="1"/>
</dbReference>
<evidence type="ECO:0000313" key="4">
    <source>
        <dbReference type="Proteomes" id="UP000230233"/>
    </source>
</evidence>
<dbReference type="AlphaFoldDB" id="A0A2G5TNA2"/>
<feature type="domain" description="Apple" evidence="2">
    <location>
        <begin position="70"/>
        <end position="129"/>
    </location>
</feature>
<dbReference type="InterPro" id="IPR003609">
    <property type="entry name" value="Pan_app"/>
</dbReference>
<dbReference type="EMBL" id="PDUG01000005">
    <property type="protein sequence ID" value="PIC28779.1"/>
    <property type="molecule type" value="Genomic_DNA"/>
</dbReference>
<feature type="chain" id="PRO_5013929233" description="Apple domain-containing protein" evidence="1">
    <location>
        <begin position="19"/>
        <end position="182"/>
    </location>
</feature>
<comment type="caution">
    <text evidence="3">The sequence shown here is derived from an EMBL/GenBank/DDBJ whole genome shotgun (WGS) entry which is preliminary data.</text>
</comment>
<protein>
    <recommendedName>
        <fullName evidence="2">Apple domain-containing protein</fullName>
    </recommendedName>
</protein>
<accession>A0A2G5TNA2</accession>
<feature type="signal peptide" evidence="1">
    <location>
        <begin position="1"/>
        <end position="18"/>
    </location>
</feature>
<evidence type="ECO:0000256" key="1">
    <source>
        <dbReference type="SAM" id="SignalP"/>
    </source>
</evidence>
<evidence type="ECO:0000313" key="3">
    <source>
        <dbReference type="EMBL" id="PIC28779.1"/>
    </source>
</evidence>
<evidence type="ECO:0000259" key="2">
    <source>
        <dbReference type="Pfam" id="PF00024"/>
    </source>
</evidence>
<name>A0A2G5TNA2_9PELO</name>
<proteinExistence type="predicted"/>
<organism evidence="3 4">
    <name type="scientific">Caenorhabditis nigoni</name>
    <dbReference type="NCBI Taxonomy" id="1611254"/>
    <lineage>
        <taxon>Eukaryota</taxon>
        <taxon>Metazoa</taxon>
        <taxon>Ecdysozoa</taxon>
        <taxon>Nematoda</taxon>
        <taxon>Chromadorea</taxon>
        <taxon>Rhabditida</taxon>
        <taxon>Rhabditina</taxon>
        <taxon>Rhabditomorpha</taxon>
        <taxon>Rhabditoidea</taxon>
        <taxon>Rhabditidae</taxon>
        <taxon>Peloderinae</taxon>
        <taxon>Caenorhabditis</taxon>
    </lineage>
</organism>
<keyword evidence="1" id="KW-0732">Signal</keyword>
<dbReference type="Pfam" id="PF00024">
    <property type="entry name" value="PAN_1"/>
    <property type="match status" value="1"/>
</dbReference>
<dbReference type="Proteomes" id="UP000230233">
    <property type="component" value="Chromosome V"/>
</dbReference>
<keyword evidence="4" id="KW-1185">Reference proteome</keyword>
<sequence length="182" mass="20689">MFHFHILLLVLFLGSTEGLCSARRPGSDQNLTSIGPIIDDPQMTTTTVSNGNHTCLIPYLYKTEFDEYSAATNTMTTTLDNCRNACLDEIRCVAIEYRKDTSQCRTFTVKGRIISFDIKPCYNYYVTVYVKIIFPTSVPCTPLKLYKAWQDVNDEVRVLENGERYHLYGTGRTGRQIADADI</sequence>
<reference evidence="4" key="1">
    <citation type="submission" date="2017-10" db="EMBL/GenBank/DDBJ databases">
        <title>Rapid genome shrinkage in a self-fertile nematode reveals novel sperm competition proteins.</title>
        <authorList>
            <person name="Yin D."/>
            <person name="Schwarz E.M."/>
            <person name="Thomas C.G."/>
            <person name="Felde R.L."/>
            <person name="Korf I.F."/>
            <person name="Cutter A.D."/>
            <person name="Schartner C.M."/>
            <person name="Ralston E.J."/>
            <person name="Meyer B.J."/>
            <person name="Haag E.S."/>
        </authorList>
    </citation>
    <scope>NUCLEOTIDE SEQUENCE [LARGE SCALE GENOMIC DNA]</scope>
    <source>
        <strain evidence="4">JU1422</strain>
    </source>
</reference>
<gene>
    <name evidence="3" type="primary">Cnig_chr_V.g20586</name>
    <name evidence="3" type="ORF">B9Z55_020586</name>
</gene>